<protein>
    <submittedName>
        <fullName evidence="3">HlyD family efflux transporter periplasmic adaptor subunit</fullName>
    </submittedName>
</protein>
<feature type="coiled-coil region" evidence="1">
    <location>
        <begin position="198"/>
        <end position="225"/>
    </location>
</feature>
<evidence type="ECO:0000259" key="2">
    <source>
        <dbReference type="Pfam" id="PF26002"/>
    </source>
</evidence>
<accession>A0A6A9JMW9</accession>
<dbReference type="InterPro" id="IPR058982">
    <property type="entry name" value="Beta-barrel_AprE"/>
</dbReference>
<evidence type="ECO:0000256" key="1">
    <source>
        <dbReference type="SAM" id="Coils"/>
    </source>
</evidence>
<comment type="caution">
    <text evidence="3">The sequence shown here is derived from an EMBL/GenBank/DDBJ whole genome shotgun (WGS) entry which is preliminary data.</text>
</comment>
<dbReference type="AlphaFoldDB" id="A0A6A9JMW9"/>
<dbReference type="PRINTS" id="PR01490">
    <property type="entry name" value="RTXTOXIND"/>
</dbReference>
<keyword evidence="1" id="KW-0175">Coiled coil</keyword>
<sequence length="400" mass="44672">MSLQAGKLPRFTDVPWRWIAYCASTTVLIVVAFAFIQEIELKRDVPCEIVSPSELKITGHGGLVTSVLVTPGQVVREGQPLFRLTRDLSLSSDGSPRARFDERMRDAQIAAIDAQIGDRRAALSARIQATELSAEARAHELQALQRQRLRAQRLVDDARQSLQRLRGLVDYVTAERLEQARARLHQSEADEAQGDARRLALQAEIEALRGNRRELQAQLGELDAQRTRDIQDIRQRFEDARRDLVIAAPRDGTVTFSSLVAGHMLLEDEVSLVLDTDSSQPLSAMLRIPSRQRGFVREGQTVRIKLDAYPYARFGTLEARIRSISDATMGKIEAAAPQAPRAGAQQSDYMAWALLPNARFGPARQPLRILPGMQGTASIVVERRTIAEWVFEPLFQLVRG</sequence>
<dbReference type="PANTHER" id="PTHR30386:SF28">
    <property type="entry name" value="EXPORTED PROTEIN"/>
    <property type="match status" value="1"/>
</dbReference>
<dbReference type="PANTHER" id="PTHR30386">
    <property type="entry name" value="MEMBRANE FUSION SUBUNIT OF EMRAB-TOLC MULTIDRUG EFFLUX PUMP"/>
    <property type="match status" value="1"/>
</dbReference>
<dbReference type="InterPro" id="IPR050739">
    <property type="entry name" value="MFP"/>
</dbReference>
<dbReference type="EMBL" id="WOAJ01000002">
    <property type="protein sequence ID" value="MUI57210.1"/>
    <property type="molecule type" value="Genomic_DNA"/>
</dbReference>
<proteinExistence type="predicted"/>
<organism evidence="3">
    <name type="scientific">Pseudomonas aeruginosa</name>
    <dbReference type="NCBI Taxonomy" id="287"/>
    <lineage>
        <taxon>Bacteria</taxon>
        <taxon>Pseudomonadati</taxon>
        <taxon>Pseudomonadota</taxon>
        <taxon>Gammaproteobacteria</taxon>
        <taxon>Pseudomonadales</taxon>
        <taxon>Pseudomonadaceae</taxon>
        <taxon>Pseudomonas</taxon>
    </lineage>
</organism>
<dbReference type="Pfam" id="PF26002">
    <property type="entry name" value="Beta-barrel_AprE"/>
    <property type="match status" value="1"/>
</dbReference>
<dbReference type="Gene3D" id="2.40.50.100">
    <property type="match status" value="1"/>
</dbReference>
<reference evidence="3" key="1">
    <citation type="submission" date="2019-11" db="EMBL/GenBank/DDBJ databases">
        <title>Genomes of ocular Pseudomonas aeruginosa isolates.</title>
        <authorList>
            <person name="Khan M."/>
            <person name="Rice S.A."/>
            <person name="Willcox M.D.P."/>
            <person name="Stapleton F."/>
        </authorList>
    </citation>
    <scope>NUCLEOTIDE SEQUENCE</scope>
    <source>
        <strain evidence="3">PA206</strain>
    </source>
</reference>
<evidence type="ECO:0000313" key="3">
    <source>
        <dbReference type="EMBL" id="MUI57210.1"/>
    </source>
</evidence>
<dbReference type="Gene3D" id="2.40.30.170">
    <property type="match status" value="1"/>
</dbReference>
<gene>
    <name evidence="3" type="ORF">GNQ20_05300</name>
</gene>
<name>A0A6A9JMW9_PSEAI</name>
<dbReference type="RefSeq" id="WP_079387350.1">
    <property type="nucleotide sequence ID" value="NZ_CP059995.1"/>
</dbReference>
<feature type="domain" description="AprE-like beta-barrel" evidence="2">
    <location>
        <begin position="285"/>
        <end position="381"/>
    </location>
</feature>